<keyword evidence="1" id="KW-1133">Transmembrane helix</keyword>
<keyword evidence="1" id="KW-0812">Transmembrane</keyword>
<protein>
    <submittedName>
        <fullName evidence="2">Uncharacterized protein</fullName>
    </submittedName>
</protein>
<evidence type="ECO:0000313" key="2">
    <source>
        <dbReference type="EMBL" id="KYD25724.1"/>
    </source>
</evidence>
<dbReference type="EMBL" id="LQYW01000132">
    <property type="protein sequence ID" value="KYD25724.1"/>
    <property type="molecule type" value="Genomic_DNA"/>
</dbReference>
<name>A0A150MMM7_9BACL</name>
<keyword evidence="1" id="KW-0472">Membrane</keyword>
<organism evidence="2 3">
    <name type="scientific">Parageobacillus toebii</name>
    <dbReference type="NCBI Taxonomy" id="153151"/>
    <lineage>
        <taxon>Bacteria</taxon>
        <taxon>Bacillati</taxon>
        <taxon>Bacillota</taxon>
        <taxon>Bacilli</taxon>
        <taxon>Bacillales</taxon>
        <taxon>Anoxybacillaceae</taxon>
        <taxon>Parageobacillus</taxon>
    </lineage>
</organism>
<evidence type="ECO:0000256" key="1">
    <source>
        <dbReference type="SAM" id="Phobius"/>
    </source>
</evidence>
<accession>A0A150MMM7</accession>
<evidence type="ECO:0000313" key="3">
    <source>
        <dbReference type="Proteomes" id="UP000075324"/>
    </source>
</evidence>
<proteinExistence type="predicted"/>
<dbReference type="AlphaFoldDB" id="A0A150MMM7"/>
<gene>
    <name evidence="2" type="ORF">B4110_2545</name>
</gene>
<dbReference type="Proteomes" id="UP000075324">
    <property type="component" value="Unassembled WGS sequence"/>
</dbReference>
<sequence>MEFQTLIGNMENHSFIGKKGVIFSFLSFFRRFLLFFLFDKMKNS</sequence>
<reference evidence="2 3" key="1">
    <citation type="submission" date="2016-01" db="EMBL/GenBank/DDBJ databases">
        <title>Draft Genome Sequences of Seven Thermophilic Sporeformers Isolated from Foods.</title>
        <authorList>
            <person name="Berendsen E.M."/>
            <person name="Wells-Bennik M.H."/>
            <person name="Krawcyk A.O."/>
            <person name="De Jong A."/>
            <person name="Holsappel S."/>
            <person name="Eijlander R.T."/>
            <person name="Kuipers O.P."/>
        </authorList>
    </citation>
    <scope>NUCLEOTIDE SEQUENCE [LARGE SCALE GENOMIC DNA]</scope>
    <source>
        <strain evidence="2 3">B4110</strain>
    </source>
</reference>
<feature type="transmembrane region" description="Helical" evidence="1">
    <location>
        <begin position="20"/>
        <end position="38"/>
    </location>
</feature>
<comment type="caution">
    <text evidence="2">The sequence shown here is derived from an EMBL/GenBank/DDBJ whole genome shotgun (WGS) entry which is preliminary data.</text>
</comment>
<dbReference type="PATRIC" id="fig|153151.4.peg.944"/>